<dbReference type="EMBL" id="JAFBFI010000010">
    <property type="protein sequence ID" value="MBM7693002.1"/>
    <property type="molecule type" value="Genomic_DNA"/>
</dbReference>
<dbReference type="Gene3D" id="2.40.10.170">
    <property type="match status" value="1"/>
</dbReference>
<feature type="domain" description="CarD-like/TRCF RNAP-interacting" evidence="1">
    <location>
        <begin position="1"/>
        <end position="111"/>
    </location>
</feature>
<dbReference type="InterPro" id="IPR036101">
    <property type="entry name" value="CarD-like/TRCF_RID_sf"/>
</dbReference>
<evidence type="ECO:0000259" key="1">
    <source>
        <dbReference type="SMART" id="SM01058"/>
    </source>
</evidence>
<reference evidence="2 3" key="1">
    <citation type="submission" date="2021-01" db="EMBL/GenBank/DDBJ databases">
        <title>Genomic Encyclopedia of Type Strains, Phase IV (KMG-IV): sequencing the most valuable type-strain genomes for metagenomic binning, comparative biology and taxonomic classification.</title>
        <authorList>
            <person name="Goeker M."/>
        </authorList>
    </citation>
    <scope>NUCLEOTIDE SEQUENCE [LARGE SCALE GENOMIC DNA]</scope>
    <source>
        <strain evidence="2 3">DSM 105482</strain>
    </source>
</reference>
<dbReference type="InterPro" id="IPR003711">
    <property type="entry name" value="CarD-like/TRCF_RID"/>
</dbReference>
<dbReference type="InterPro" id="IPR052531">
    <property type="entry name" value="CarD-like_regulator"/>
</dbReference>
<dbReference type="SUPFAM" id="SSF141259">
    <property type="entry name" value="CarD-like"/>
    <property type="match status" value="1"/>
</dbReference>
<organism evidence="2 3">
    <name type="scientific">Peribacillus deserti</name>
    <dbReference type="NCBI Taxonomy" id="673318"/>
    <lineage>
        <taxon>Bacteria</taxon>
        <taxon>Bacillati</taxon>
        <taxon>Bacillota</taxon>
        <taxon>Bacilli</taxon>
        <taxon>Bacillales</taxon>
        <taxon>Bacillaceae</taxon>
        <taxon>Peribacillus</taxon>
    </lineage>
</organism>
<gene>
    <name evidence="2" type="ORF">JOC77_002441</name>
</gene>
<protein>
    <submittedName>
        <fullName evidence="2">CarD family transcriptional regulator</fullName>
    </submittedName>
</protein>
<accession>A0ABS2QIL4</accession>
<dbReference type="InterPro" id="IPR048792">
    <property type="entry name" value="CarD_C"/>
</dbReference>
<sequence>MYQVGDNIVYPMQGVGVIQSMEEKEILGKKEQYFIIVFPVNDMQLMIPESKISTSGVRFVADSPAMDNVLTIFKNGERDTSLSWKQRYKTNMDKMKTGNLQDGAEVVRDLMLVNKEKALNPSEKQMLEKARKFLVSELQFIKGISNNQAAELLNTAL</sequence>
<keyword evidence="3" id="KW-1185">Reference proteome</keyword>
<dbReference type="Proteomes" id="UP000823486">
    <property type="component" value="Unassembled WGS sequence"/>
</dbReference>
<evidence type="ECO:0000313" key="2">
    <source>
        <dbReference type="EMBL" id="MBM7693002.1"/>
    </source>
</evidence>
<comment type="caution">
    <text evidence="2">The sequence shown here is derived from an EMBL/GenBank/DDBJ whole genome shotgun (WGS) entry which is preliminary data.</text>
</comment>
<dbReference type="Pfam" id="PF02559">
    <property type="entry name" value="CarD_TRCF_RID"/>
    <property type="match status" value="1"/>
</dbReference>
<dbReference type="Gene3D" id="1.20.58.1290">
    <property type="entry name" value="CarD-like, C-terminal domain"/>
    <property type="match status" value="1"/>
</dbReference>
<evidence type="ECO:0000313" key="3">
    <source>
        <dbReference type="Proteomes" id="UP000823486"/>
    </source>
</evidence>
<proteinExistence type="predicted"/>
<dbReference type="InterPro" id="IPR042215">
    <property type="entry name" value="CarD-like_C"/>
</dbReference>
<dbReference type="SMART" id="SM01058">
    <property type="entry name" value="CarD_TRCF"/>
    <property type="match status" value="1"/>
</dbReference>
<dbReference type="PANTHER" id="PTHR38447">
    <property type="entry name" value="TRANSCRIPTION FACTOR YDEB-RELATED"/>
    <property type="match status" value="1"/>
</dbReference>
<dbReference type="Pfam" id="PF21095">
    <property type="entry name" value="CarD_C"/>
    <property type="match status" value="1"/>
</dbReference>
<name>A0ABS2QIL4_9BACI</name>
<dbReference type="PANTHER" id="PTHR38447:SF1">
    <property type="entry name" value="RNA POLYMERASE-BINDING TRANSCRIPTION FACTOR CARD"/>
    <property type="match status" value="1"/>
</dbReference>